<dbReference type="KEGG" id="kmn:HW532_03125"/>
<evidence type="ECO:0000256" key="2">
    <source>
        <dbReference type="ARBA" id="ARBA00005810"/>
    </source>
</evidence>
<dbReference type="UniPathway" id="UPA00077">
    <property type="reaction ID" value="UER00155"/>
</dbReference>
<evidence type="ECO:0000256" key="10">
    <source>
        <dbReference type="ARBA" id="ARBA00029409"/>
    </source>
</evidence>
<dbReference type="CDD" id="cd00483">
    <property type="entry name" value="HPPK"/>
    <property type="match status" value="1"/>
</dbReference>
<dbReference type="EMBL" id="CP058214">
    <property type="protein sequence ID" value="QPC41791.1"/>
    <property type="molecule type" value="Genomic_DNA"/>
</dbReference>
<dbReference type="GO" id="GO:0016301">
    <property type="term" value="F:kinase activity"/>
    <property type="evidence" value="ECO:0007669"/>
    <property type="project" value="UniProtKB-KW"/>
</dbReference>
<evidence type="ECO:0000256" key="9">
    <source>
        <dbReference type="ARBA" id="ARBA00022909"/>
    </source>
</evidence>
<proteinExistence type="inferred from homology"/>
<keyword evidence="5 14" id="KW-0808">Transferase</keyword>
<keyword evidence="9" id="KW-0289">Folate biosynthesis</keyword>
<comment type="pathway">
    <text evidence="1">Cofactor biosynthesis; tetrahydrofolate biosynthesis; 2-amino-4-hydroxy-6-hydroxymethyl-7,8-dihydropteridine diphosphate from 7,8-dihydroneopterin triphosphate: step 4/4.</text>
</comment>
<dbReference type="GO" id="GO:0003848">
    <property type="term" value="F:2-amino-4-hydroxy-6-hydroxymethyldihydropteridine diphosphokinase activity"/>
    <property type="evidence" value="ECO:0007669"/>
    <property type="project" value="UniProtKB-EC"/>
</dbReference>
<evidence type="ECO:0000313" key="15">
    <source>
        <dbReference type="Proteomes" id="UP000593594"/>
    </source>
</evidence>
<keyword evidence="8" id="KW-0067">ATP-binding</keyword>
<dbReference type="GO" id="GO:0046654">
    <property type="term" value="P:tetrahydrofolate biosynthetic process"/>
    <property type="evidence" value="ECO:0007669"/>
    <property type="project" value="UniProtKB-UniPathway"/>
</dbReference>
<dbReference type="PROSITE" id="PS00794">
    <property type="entry name" value="HPPK"/>
    <property type="match status" value="1"/>
</dbReference>
<evidence type="ECO:0000256" key="8">
    <source>
        <dbReference type="ARBA" id="ARBA00022840"/>
    </source>
</evidence>
<accession>A0A7S8HAT2</accession>
<dbReference type="PANTHER" id="PTHR43071">
    <property type="entry name" value="2-AMINO-4-HYDROXY-6-HYDROXYMETHYLDIHYDROPTERIDINE PYROPHOSPHOKINASE"/>
    <property type="match status" value="1"/>
</dbReference>
<dbReference type="InterPro" id="IPR000550">
    <property type="entry name" value="Hppk"/>
</dbReference>
<dbReference type="AlphaFoldDB" id="A0A7S8HAT2"/>
<dbReference type="Gene3D" id="3.30.70.560">
    <property type="entry name" value="7,8-Dihydro-6-hydroxymethylpterin-pyrophosphokinase HPPK"/>
    <property type="match status" value="1"/>
</dbReference>
<evidence type="ECO:0000256" key="12">
    <source>
        <dbReference type="ARBA" id="ARBA00033413"/>
    </source>
</evidence>
<evidence type="ECO:0000313" key="14">
    <source>
        <dbReference type="EMBL" id="QPC41791.1"/>
    </source>
</evidence>
<dbReference type="SUPFAM" id="SSF55083">
    <property type="entry name" value="6-hydroxymethyl-7,8-dihydropterin pyrophosphokinase, HPPK"/>
    <property type="match status" value="1"/>
</dbReference>
<dbReference type="PANTHER" id="PTHR43071:SF1">
    <property type="entry name" value="2-AMINO-4-HYDROXY-6-HYDROXYMETHYLDIHYDROPTERIDINE PYROPHOSPHOKINASE"/>
    <property type="match status" value="1"/>
</dbReference>
<evidence type="ECO:0000256" key="6">
    <source>
        <dbReference type="ARBA" id="ARBA00022741"/>
    </source>
</evidence>
<keyword evidence="15" id="KW-1185">Reference proteome</keyword>
<keyword evidence="7 14" id="KW-0418">Kinase</keyword>
<organism evidence="14 15">
    <name type="scientific">Kaustia mangrovi</name>
    <dbReference type="NCBI Taxonomy" id="2593653"/>
    <lineage>
        <taxon>Bacteria</taxon>
        <taxon>Pseudomonadati</taxon>
        <taxon>Pseudomonadota</taxon>
        <taxon>Alphaproteobacteria</taxon>
        <taxon>Hyphomicrobiales</taxon>
        <taxon>Parvibaculaceae</taxon>
        <taxon>Kaustia</taxon>
    </lineage>
</organism>
<dbReference type="InterPro" id="IPR035907">
    <property type="entry name" value="Hppk_sf"/>
</dbReference>
<keyword evidence="6" id="KW-0547">Nucleotide-binding</keyword>
<evidence type="ECO:0000256" key="11">
    <source>
        <dbReference type="ARBA" id="ARBA00029766"/>
    </source>
</evidence>
<sequence length="187" mass="20559">MPGSPGLAVGRAAMIVLALGSNLAGPWGPPERTLNRTLDLLYDCCIPVRQCSSLLRTAPYGKTDQPAFLNAVAIVETHLPPAALMRRLHAIEYAAGRRRRLRWGPRTLDLDLVAYHDLVIPPPRHPLPDSALRRPLALPHPDLHRRAFVLEPLNEIAPFWHHPVTGLTPRQMLLALPPGAGGRVVAR</sequence>
<dbReference type="EC" id="2.7.6.3" evidence="3"/>
<evidence type="ECO:0000256" key="5">
    <source>
        <dbReference type="ARBA" id="ARBA00022679"/>
    </source>
</evidence>
<dbReference type="Proteomes" id="UP000593594">
    <property type="component" value="Chromosome"/>
</dbReference>
<reference evidence="14 15" key="1">
    <citation type="submission" date="2020-06" db="EMBL/GenBank/DDBJ databases">
        <title>Genome sequence of 2 isolates from Red Sea Mangroves.</title>
        <authorList>
            <person name="Sefrji F."/>
            <person name="Michoud G."/>
            <person name="Merlino G."/>
            <person name="Daffonchio D."/>
        </authorList>
    </citation>
    <scope>NUCLEOTIDE SEQUENCE [LARGE SCALE GENOMIC DNA]</scope>
    <source>
        <strain evidence="14 15">R1DC25</strain>
    </source>
</reference>
<comment type="function">
    <text evidence="10">Catalyzes the transfer of pyrophosphate from adenosine triphosphate (ATP) to 6-hydroxymethyl-7,8-dihydropterin, an enzymatic step in folate biosynthesis pathway.</text>
</comment>
<gene>
    <name evidence="14" type="primary">folK</name>
    <name evidence="14" type="ORF">HW532_03125</name>
</gene>
<evidence type="ECO:0000259" key="13">
    <source>
        <dbReference type="PROSITE" id="PS00794"/>
    </source>
</evidence>
<evidence type="ECO:0000256" key="1">
    <source>
        <dbReference type="ARBA" id="ARBA00005051"/>
    </source>
</evidence>
<feature type="domain" description="7,8-dihydro-6-hydroxymethylpterin-pyrophosphokinase" evidence="13">
    <location>
        <begin position="102"/>
        <end position="113"/>
    </location>
</feature>
<evidence type="ECO:0000256" key="7">
    <source>
        <dbReference type="ARBA" id="ARBA00022777"/>
    </source>
</evidence>
<comment type="similarity">
    <text evidence="2">Belongs to the HPPK family.</text>
</comment>
<dbReference type="GO" id="GO:0046656">
    <property type="term" value="P:folic acid biosynthetic process"/>
    <property type="evidence" value="ECO:0007669"/>
    <property type="project" value="UniProtKB-KW"/>
</dbReference>
<protein>
    <recommendedName>
        <fullName evidence="4">2-amino-4-hydroxy-6-hydroxymethyldihydropteridine pyrophosphokinase</fullName>
        <ecNumber evidence="3">2.7.6.3</ecNumber>
    </recommendedName>
    <alternativeName>
        <fullName evidence="11">6-hydroxymethyl-7,8-dihydropterin pyrophosphokinase</fullName>
    </alternativeName>
    <alternativeName>
        <fullName evidence="12">7,8-dihydro-6-hydroxymethylpterin-pyrophosphokinase</fullName>
    </alternativeName>
</protein>
<evidence type="ECO:0000256" key="4">
    <source>
        <dbReference type="ARBA" id="ARBA00016218"/>
    </source>
</evidence>
<evidence type="ECO:0000256" key="3">
    <source>
        <dbReference type="ARBA" id="ARBA00013253"/>
    </source>
</evidence>
<dbReference type="Pfam" id="PF01288">
    <property type="entry name" value="HPPK"/>
    <property type="match status" value="1"/>
</dbReference>
<dbReference type="NCBIfam" id="TIGR01498">
    <property type="entry name" value="folK"/>
    <property type="match status" value="1"/>
</dbReference>
<name>A0A7S8HAT2_9HYPH</name>
<dbReference type="GO" id="GO:0005524">
    <property type="term" value="F:ATP binding"/>
    <property type="evidence" value="ECO:0007669"/>
    <property type="project" value="UniProtKB-KW"/>
</dbReference>